<dbReference type="KEGG" id="abri:DFR85_00980"/>
<dbReference type="GO" id="GO:0003677">
    <property type="term" value="F:DNA binding"/>
    <property type="evidence" value="ECO:0007669"/>
    <property type="project" value="InterPro"/>
</dbReference>
<dbReference type="Proteomes" id="UP000248044">
    <property type="component" value="Chromosome"/>
</dbReference>
<accession>A0A2U9IBM1</accession>
<dbReference type="Pfam" id="PF09339">
    <property type="entry name" value="HTH_IclR"/>
    <property type="match status" value="1"/>
</dbReference>
<evidence type="ECO:0000313" key="4">
    <source>
        <dbReference type="Proteomes" id="UP000248044"/>
    </source>
</evidence>
<sequence>MKAILLLILPIIFSLASSAYNTVNINYNGHVIIYDTQSKELYIPPNARNLSINVKYVIENNTIILSSIPATISYYENFSGVISFSENFTSKIIIILPSYIKLSYISMSPISFKYYNDYFNLTFISKNITILYYVSGYTYTTEVSHNKISIFFIGFLVSLFSTTFLLFLLIKRNRVNINFEENTNTLDDRDKKIIEAIKNGADNLTRISEMTQLPRTTVYRRVKRLKSLGYLAEIREKGKVKYLVKGDKNEQ</sequence>
<organism evidence="3 4">
    <name type="scientific">Acidianus brierleyi</name>
    <dbReference type="NCBI Taxonomy" id="41673"/>
    <lineage>
        <taxon>Archaea</taxon>
        <taxon>Thermoproteota</taxon>
        <taxon>Thermoprotei</taxon>
        <taxon>Sulfolobales</taxon>
        <taxon>Sulfolobaceae</taxon>
        <taxon>Acidianus</taxon>
    </lineage>
</organism>
<evidence type="ECO:0000259" key="2">
    <source>
        <dbReference type="Pfam" id="PF09339"/>
    </source>
</evidence>
<reference evidence="3 4" key="1">
    <citation type="submission" date="2018-05" db="EMBL/GenBank/DDBJ databases">
        <title>Complete Genome Sequences of Extremely Thermoacidophilic, Metal-Mobilizing Type-Strain Members of the Archaeal Family Sulfolobaceae: Acidianus brierleyi DSM-1651T, Acidianus sulfidivorans DSM-18786T, Metallosphaera hakonensis DSM-7519T, and Metallosphaera prunae DSM-10039T.</title>
        <authorList>
            <person name="Counts J.A."/>
            <person name="Kelly R.M."/>
        </authorList>
    </citation>
    <scope>NUCLEOTIDE SEQUENCE [LARGE SCALE GENOMIC DNA]</scope>
    <source>
        <strain evidence="3 4">DSM 1651</strain>
    </source>
</reference>
<dbReference type="InterPro" id="IPR011991">
    <property type="entry name" value="ArsR-like_HTH"/>
</dbReference>
<feature type="domain" description="HTH iclR-type" evidence="2">
    <location>
        <begin position="193"/>
        <end position="232"/>
    </location>
</feature>
<dbReference type="CDD" id="cd00090">
    <property type="entry name" value="HTH_ARSR"/>
    <property type="match status" value="1"/>
</dbReference>
<proteinExistence type="predicted"/>
<dbReference type="RefSeq" id="WP_110269277.1">
    <property type="nucleotide sequence ID" value="NZ_CP029289.2"/>
</dbReference>
<dbReference type="EMBL" id="CP029289">
    <property type="protein sequence ID" value="AWR93393.1"/>
    <property type="molecule type" value="Genomic_DNA"/>
</dbReference>
<keyword evidence="4" id="KW-1185">Reference proteome</keyword>
<name>A0A2U9IBM1_9CREN</name>
<dbReference type="Gene3D" id="1.10.10.10">
    <property type="entry name" value="Winged helix-like DNA-binding domain superfamily/Winged helix DNA-binding domain"/>
    <property type="match status" value="1"/>
</dbReference>
<dbReference type="AlphaFoldDB" id="A0A2U9IBM1"/>
<dbReference type="GO" id="GO:0006355">
    <property type="term" value="P:regulation of DNA-templated transcription"/>
    <property type="evidence" value="ECO:0007669"/>
    <property type="project" value="InterPro"/>
</dbReference>
<evidence type="ECO:0000313" key="3">
    <source>
        <dbReference type="EMBL" id="AWR93393.1"/>
    </source>
</evidence>
<keyword evidence="1" id="KW-1133">Transmembrane helix</keyword>
<evidence type="ECO:0000256" key="1">
    <source>
        <dbReference type="SAM" id="Phobius"/>
    </source>
</evidence>
<dbReference type="InterPro" id="IPR005471">
    <property type="entry name" value="Tscrpt_reg_IclR_N"/>
</dbReference>
<keyword evidence="1" id="KW-0472">Membrane</keyword>
<dbReference type="OrthoDB" id="46229at2157"/>
<protein>
    <submittedName>
        <fullName evidence="3">Transcriptional regulator</fullName>
    </submittedName>
</protein>
<keyword evidence="1" id="KW-0812">Transmembrane</keyword>
<dbReference type="InterPro" id="IPR036390">
    <property type="entry name" value="WH_DNA-bd_sf"/>
</dbReference>
<dbReference type="SUPFAM" id="SSF46785">
    <property type="entry name" value="Winged helix' DNA-binding domain"/>
    <property type="match status" value="1"/>
</dbReference>
<dbReference type="GeneID" id="36830686"/>
<feature type="transmembrane region" description="Helical" evidence="1">
    <location>
        <begin position="148"/>
        <end position="170"/>
    </location>
</feature>
<dbReference type="InterPro" id="IPR036388">
    <property type="entry name" value="WH-like_DNA-bd_sf"/>
</dbReference>
<gene>
    <name evidence="3" type="ORF">DFR85_00980</name>
</gene>